<name>A0A6G1JZA4_9PLEO</name>
<dbReference type="Pfam" id="PF05390">
    <property type="entry name" value="Kre9_KNH1_C"/>
    <property type="match status" value="1"/>
</dbReference>
<dbReference type="InterPro" id="IPR008659">
    <property type="entry name" value="Kre9/Knh1_C"/>
</dbReference>
<evidence type="ECO:0000256" key="2">
    <source>
        <dbReference type="SAM" id="MobiDB-lite"/>
    </source>
</evidence>
<dbReference type="GO" id="GO:0005576">
    <property type="term" value="C:extracellular region"/>
    <property type="evidence" value="ECO:0007669"/>
    <property type="project" value="TreeGrafter"/>
</dbReference>
<evidence type="ECO:0000259" key="4">
    <source>
        <dbReference type="Pfam" id="PF10342"/>
    </source>
</evidence>
<dbReference type="AlphaFoldDB" id="A0A6G1JZA4"/>
<dbReference type="PANTHER" id="PTHR28154">
    <property type="entry name" value="CELL WALL SYNTHESIS PROTEIN KNH1-RELATED"/>
    <property type="match status" value="1"/>
</dbReference>
<dbReference type="GO" id="GO:0006078">
    <property type="term" value="P:(1-&gt;6)-beta-D-glucan biosynthetic process"/>
    <property type="evidence" value="ECO:0007669"/>
    <property type="project" value="InterPro"/>
</dbReference>
<dbReference type="PANTHER" id="PTHR28154:SF1">
    <property type="entry name" value="CELL WALL SYNTHESIS PROTEIN KNH1-RELATED"/>
    <property type="match status" value="1"/>
</dbReference>
<sequence length="234" mass="24369">LVALTALVPLVSADVEFTSPDAGAILEGGVAITVEWQESKDTPLITDLSTYQLFLCMGGNDAATMLTAPGAKTFTVTGNQVSALVGVTVGATTPKNAYFLKMISVATKGGTVTNFSPRFSFKDVTGTFSAVVTTAMKTVTGTDGPDRIDTTGDSTSANPADGDYGVEYTMQTGLTRYAPMQAIPPTSITKKKATPLHPTSSVDIARSPLAIPKQVTTLTQSQTFSIQSLENTVS</sequence>
<dbReference type="Pfam" id="PF10342">
    <property type="entry name" value="Kre9_KNH"/>
    <property type="match status" value="1"/>
</dbReference>
<accession>A0A6G1JZA4</accession>
<dbReference type="EMBL" id="MU005778">
    <property type="protein sequence ID" value="KAF2705541.1"/>
    <property type="molecule type" value="Genomic_DNA"/>
</dbReference>
<evidence type="ECO:0000313" key="5">
    <source>
        <dbReference type="EMBL" id="KAF2705541.1"/>
    </source>
</evidence>
<feature type="region of interest" description="Disordered" evidence="2">
    <location>
        <begin position="143"/>
        <end position="164"/>
    </location>
</feature>
<dbReference type="GO" id="GO:0042546">
    <property type="term" value="P:cell wall biogenesis"/>
    <property type="evidence" value="ECO:0007669"/>
    <property type="project" value="InterPro"/>
</dbReference>
<dbReference type="InterPro" id="IPR045328">
    <property type="entry name" value="Kre9/Knh1"/>
</dbReference>
<reference evidence="5" key="1">
    <citation type="journal article" date="2020" name="Stud. Mycol.">
        <title>101 Dothideomycetes genomes: a test case for predicting lifestyles and emergence of pathogens.</title>
        <authorList>
            <person name="Haridas S."/>
            <person name="Albert R."/>
            <person name="Binder M."/>
            <person name="Bloem J."/>
            <person name="Labutti K."/>
            <person name="Salamov A."/>
            <person name="Andreopoulos B."/>
            <person name="Baker S."/>
            <person name="Barry K."/>
            <person name="Bills G."/>
            <person name="Bluhm B."/>
            <person name="Cannon C."/>
            <person name="Castanera R."/>
            <person name="Culley D."/>
            <person name="Daum C."/>
            <person name="Ezra D."/>
            <person name="Gonzalez J."/>
            <person name="Henrissat B."/>
            <person name="Kuo A."/>
            <person name="Liang C."/>
            <person name="Lipzen A."/>
            <person name="Lutzoni F."/>
            <person name="Magnuson J."/>
            <person name="Mondo S."/>
            <person name="Nolan M."/>
            <person name="Ohm R."/>
            <person name="Pangilinan J."/>
            <person name="Park H.-J."/>
            <person name="Ramirez L."/>
            <person name="Alfaro M."/>
            <person name="Sun H."/>
            <person name="Tritt A."/>
            <person name="Yoshinaga Y."/>
            <person name="Zwiers L.-H."/>
            <person name="Turgeon B."/>
            <person name="Goodwin S."/>
            <person name="Spatafora J."/>
            <person name="Crous P."/>
            <person name="Grigoriev I."/>
        </authorList>
    </citation>
    <scope>NUCLEOTIDE SEQUENCE</scope>
    <source>
        <strain evidence="5">CBS 279.74</strain>
    </source>
</reference>
<evidence type="ECO:0000256" key="1">
    <source>
        <dbReference type="ARBA" id="ARBA00022729"/>
    </source>
</evidence>
<evidence type="ECO:0000313" key="6">
    <source>
        <dbReference type="Proteomes" id="UP000799428"/>
    </source>
</evidence>
<feature type="domain" description="Yeast cell wall synthesis Kre9/Knh1 C-terminal" evidence="3">
    <location>
        <begin position="164"/>
        <end position="232"/>
    </location>
</feature>
<protein>
    <submittedName>
        <fullName evidence="5">Uncharacterized protein</fullName>
    </submittedName>
</protein>
<keyword evidence="1" id="KW-0732">Signal</keyword>
<evidence type="ECO:0000259" key="3">
    <source>
        <dbReference type="Pfam" id="PF05390"/>
    </source>
</evidence>
<organism evidence="5 6">
    <name type="scientific">Pleomassaria siparia CBS 279.74</name>
    <dbReference type="NCBI Taxonomy" id="1314801"/>
    <lineage>
        <taxon>Eukaryota</taxon>
        <taxon>Fungi</taxon>
        <taxon>Dikarya</taxon>
        <taxon>Ascomycota</taxon>
        <taxon>Pezizomycotina</taxon>
        <taxon>Dothideomycetes</taxon>
        <taxon>Pleosporomycetidae</taxon>
        <taxon>Pleosporales</taxon>
        <taxon>Pleomassariaceae</taxon>
        <taxon>Pleomassaria</taxon>
    </lineage>
</organism>
<feature type="non-terminal residue" evidence="5">
    <location>
        <position position="1"/>
    </location>
</feature>
<keyword evidence="6" id="KW-1185">Reference proteome</keyword>
<feature type="domain" description="Yeast cell wall synthesis Kre9/Knh1-like N-terminal" evidence="4">
    <location>
        <begin position="19"/>
        <end position="120"/>
    </location>
</feature>
<dbReference type="Proteomes" id="UP000799428">
    <property type="component" value="Unassembled WGS sequence"/>
</dbReference>
<proteinExistence type="predicted"/>
<dbReference type="OrthoDB" id="2432613at2759"/>
<dbReference type="InterPro" id="IPR018466">
    <property type="entry name" value="Kre9/Knh1-like_N"/>
</dbReference>
<dbReference type="GO" id="GO:0031505">
    <property type="term" value="P:fungal-type cell wall organization"/>
    <property type="evidence" value="ECO:0007669"/>
    <property type="project" value="TreeGrafter"/>
</dbReference>
<gene>
    <name evidence="5" type="ORF">K504DRAFT_353450</name>
</gene>
<feature type="non-terminal residue" evidence="5">
    <location>
        <position position="234"/>
    </location>
</feature>